<keyword evidence="3" id="KW-1185">Reference proteome</keyword>
<protein>
    <recommendedName>
        <fullName evidence="1">BPL/LPL catalytic domain-containing protein</fullName>
    </recommendedName>
</protein>
<reference evidence="2" key="1">
    <citation type="submission" date="2009-09" db="EMBL/GenBank/DDBJ databases">
        <authorList>
            <consortium name="The Broad Institute Genome Sequencing Platform"/>
            <person name="Ward D."/>
            <person name="Feldgarden M."/>
            <person name="Earl A."/>
            <person name="Young S.K."/>
            <person name="Zeng Q."/>
            <person name="Koehrsen M."/>
            <person name="Alvarado L."/>
            <person name="Berlin A."/>
            <person name="Bochicchio J."/>
            <person name="Borenstein D."/>
            <person name="Chapman S.B."/>
            <person name="Chen Z."/>
            <person name="Engels R."/>
            <person name="Freedman E."/>
            <person name="Gellesch M."/>
            <person name="Goldberg J."/>
            <person name="Griggs A."/>
            <person name="Gujja S."/>
            <person name="Heilman E."/>
            <person name="Heiman D."/>
            <person name="Hepburn T."/>
            <person name="Howarth C."/>
            <person name="Jen D."/>
            <person name="Larson L."/>
            <person name="Lewis B."/>
            <person name="Mehta T."/>
            <person name="Park D."/>
            <person name="Pearson M."/>
            <person name="Roberts A."/>
            <person name="Saif S."/>
            <person name="Shea T."/>
            <person name="Shenoy N."/>
            <person name="Sisk P."/>
            <person name="Stolte C."/>
            <person name="Sykes S."/>
            <person name="Thomson T."/>
            <person name="Walk T."/>
            <person name="White J."/>
            <person name="Yandava C."/>
            <person name="Sibley C.D."/>
            <person name="Field T.R."/>
            <person name="Grinwis M."/>
            <person name="Eshaghurshan C.S."/>
            <person name="Surette M.G."/>
            <person name="Haas B."/>
            <person name="Nusbaum C."/>
            <person name="Birren B."/>
        </authorList>
    </citation>
    <scope>NUCLEOTIDE SEQUENCE [LARGE SCALE GENOMIC DNA]</scope>
    <source>
        <strain evidence="2">ATCC 700633</strain>
    </source>
</reference>
<sequence>MTQTPITNQQVQLLETIVSSSEQMQDHFVPFAVDESILHHLVQFPSETFLHFWEMEDTVILGMTDTKTPYLEEGVALLKQRNYTPVVRHAGGLAVVSNSGVLNISLLFSRQNATITQVYEWMQELITRAFPEAIGEKEIQAFEVSDSYCPGDYDLSIQGKKFAGIAQRRFKNSICVSIYLSINGDQEERGNLIHDFYEESIKGEETRWHYPTVNADSMANLSQLLDLTLTVQEVKERILTALLDGQCELLESEINFATEASYQKAMDRLNLRKV</sequence>
<dbReference type="AlphaFoldDB" id="D0BNB4"/>
<dbReference type="PROSITE" id="PS51733">
    <property type="entry name" value="BPL_LPL_CATALYTIC"/>
    <property type="match status" value="1"/>
</dbReference>
<dbReference type="GO" id="GO:0016740">
    <property type="term" value="F:transferase activity"/>
    <property type="evidence" value="ECO:0007669"/>
    <property type="project" value="UniProtKB-ARBA"/>
</dbReference>
<feature type="domain" description="BPL/LPL catalytic" evidence="1">
    <location>
        <begin position="44"/>
        <end position="250"/>
    </location>
</feature>
<dbReference type="EMBL" id="ACRF02000003">
    <property type="protein sequence ID" value="EEW92604.1"/>
    <property type="molecule type" value="Genomic_DNA"/>
</dbReference>
<dbReference type="GO" id="GO:0009249">
    <property type="term" value="P:protein lipoylation"/>
    <property type="evidence" value="ECO:0007669"/>
    <property type="project" value="UniProtKB-ARBA"/>
</dbReference>
<dbReference type="Gene3D" id="3.30.930.10">
    <property type="entry name" value="Bira Bifunctional Protein, Domain 2"/>
    <property type="match status" value="1"/>
</dbReference>
<dbReference type="Proteomes" id="UP000002939">
    <property type="component" value="Unassembled WGS sequence"/>
</dbReference>
<evidence type="ECO:0000313" key="2">
    <source>
        <dbReference type="EMBL" id="EEW92604.1"/>
    </source>
</evidence>
<accession>D0BNB4</accession>
<dbReference type="OrthoDB" id="2080934at2"/>
<dbReference type="eggNOG" id="COG0095">
    <property type="taxonomic scope" value="Bacteria"/>
</dbReference>
<dbReference type="CDD" id="cd16443">
    <property type="entry name" value="LplA"/>
    <property type="match status" value="1"/>
</dbReference>
<dbReference type="HOGENOM" id="CLU_067270_2_0_9"/>
<gene>
    <name evidence="2" type="ORF">HMPREF0446_01449</name>
</gene>
<evidence type="ECO:0000313" key="3">
    <source>
        <dbReference type="Proteomes" id="UP000002939"/>
    </source>
</evidence>
<reference evidence="2" key="2">
    <citation type="submission" date="2011-10" db="EMBL/GenBank/DDBJ databases">
        <title>The Genome Sequence of Granulicatella elegans ATCC 700633.</title>
        <authorList>
            <consortium name="The Broad Institute Genome Sequencing Platform"/>
            <consortium name="The Broad Institute Genome Sequencing Center for Infectious Disease"/>
            <person name="Earl A."/>
            <person name="Ward D."/>
            <person name="Feldgarden M."/>
            <person name="Gevers D."/>
            <person name="Sibley C.D."/>
            <person name="Field T.R."/>
            <person name="Grinwis M."/>
            <person name="Eshaghurshan C.S."/>
            <person name="Surette M.G."/>
            <person name="Young S.K."/>
            <person name="Zeng Q."/>
            <person name="Gargeya S."/>
            <person name="Fitzgerald M."/>
            <person name="Haas B."/>
            <person name="Abouelleil A."/>
            <person name="Alvarado L."/>
            <person name="Arachchi H.M."/>
            <person name="Berlin A."/>
            <person name="Brown A."/>
            <person name="Chapman S.B."/>
            <person name="Chen Z."/>
            <person name="Dunbar C."/>
            <person name="Freedman E."/>
            <person name="Gearin G."/>
            <person name="Goldberg J."/>
            <person name="Griggs A."/>
            <person name="Gujja S."/>
            <person name="Heiman D."/>
            <person name="Howarth C."/>
            <person name="Larson L."/>
            <person name="Lui A."/>
            <person name="MacDonald P.J.P."/>
            <person name="Montmayeur A."/>
            <person name="Murphy C."/>
            <person name="Neiman D."/>
            <person name="Pearson M."/>
            <person name="Priest M."/>
            <person name="Roberts A."/>
            <person name="Saif S."/>
            <person name="Shea T."/>
            <person name="Shenoy N."/>
            <person name="Sisk P."/>
            <person name="Stolte C."/>
            <person name="Sykes S."/>
            <person name="Wortman J."/>
            <person name="Nusbaum C."/>
            <person name="Birren B."/>
        </authorList>
    </citation>
    <scope>NUCLEOTIDE SEQUENCE [LARGE SCALE GENOMIC DNA]</scope>
    <source>
        <strain evidence="2">ATCC 700633</strain>
    </source>
</reference>
<organism evidence="2 3">
    <name type="scientific">Granulicatella elegans ATCC 700633</name>
    <dbReference type="NCBI Taxonomy" id="626369"/>
    <lineage>
        <taxon>Bacteria</taxon>
        <taxon>Bacillati</taxon>
        <taxon>Bacillota</taxon>
        <taxon>Bacilli</taxon>
        <taxon>Lactobacillales</taxon>
        <taxon>Carnobacteriaceae</taxon>
        <taxon>Granulicatella</taxon>
    </lineage>
</organism>
<dbReference type="InterPro" id="IPR045864">
    <property type="entry name" value="aa-tRNA-synth_II/BPL/LPL"/>
</dbReference>
<dbReference type="SUPFAM" id="SSF55681">
    <property type="entry name" value="Class II aaRS and biotin synthetases"/>
    <property type="match status" value="1"/>
</dbReference>
<dbReference type="PANTHER" id="PTHR43679:SF2">
    <property type="entry name" value="OCTANOYL-[GCVH]:PROTEIN N-OCTANOYLTRANSFERASE"/>
    <property type="match status" value="1"/>
</dbReference>
<proteinExistence type="predicted"/>
<dbReference type="InterPro" id="IPR050664">
    <property type="entry name" value="Octanoyltrans_LipM/LipL"/>
</dbReference>
<dbReference type="GO" id="GO:0140096">
    <property type="term" value="F:catalytic activity, acting on a protein"/>
    <property type="evidence" value="ECO:0007669"/>
    <property type="project" value="UniProtKB-ARBA"/>
</dbReference>
<dbReference type="STRING" id="626369.HMPREF0446_01449"/>
<dbReference type="InterPro" id="IPR004143">
    <property type="entry name" value="BPL_LPL_catalytic"/>
</dbReference>
<dbReference type="PANTHER" id="PTHR43679">
    <property type="entry name" value="OCTANOYLTRANSFERASE LIPM-RELATED"/>
    <property type="match status" value="1"/>
</dbReference>
<dbReference type="Pfam" id="PF21948">
    <property type="entry name" value="LplA-B_cat"/>
    <property type="match status" value="1"/>
</dbReference>
<dbReference type="RefSeq" id="WP_006703725.1">
    <property type="nucleotide sequence ID" value="NZ_KI391971.1"/>
</dbReference>
<evidence type="ECO:0000259" key="1">
    <source>
        <dbReference type="PROSITE" id="PS51733"/>
    </source>
</evidence>
<name>D0BNB4_9LACT</name>
<comment type="caution">
    <text evidence="2">The sequence shown here is derived from an EMBL/GenBank/DDBJ whole genome shotgun (WGS) entry which is preliminary data.</text>
</comment>